<dbReference type="UniPathway" id="UPA00378"/>
<evidence type="ECO:0000256" key="9">
    <source>
        <dbReference type="ARBA" id="ARBA00023034"/>
    </source>
</evidence>
<evidence type="ECO:0000256" key="10">
    <source>
        <dbReference type="ARBA" id="ARBA00023136"/>
    </source>
</evidence>
<accession>E2BJS3</accession>
<evidence type="ECO:0000256" key="12">
    <source>
        <dbReference type="RuleBase" id="RU003832"/>
    </source>
</evidence>
<evidence type="ECO:0000256" key="8">
    <source>
        <dbReference type="ARBA" id="ARBA00022989"/>
    </source>
</evidence>
<dbReference type="InterPro" id="IPR055270">
    <property type="entry name" value="Glyco_tran_10_C"/>
</dbReference>
<dbReference type="Pfam" id="PF00852">
    <property type="entry name" value="Glyco_transf_10"/>
    <property type="match status" value="1"/>
</dbReference>
<keyword evidence="11" id="KW-0325">Glycoprotein</keyword>
<comment type="pathway">
    <text evidence="2">Protein modification; protein glycosylation.</text>
</comment>
<protein>
    <recommendedName>
        <fullName evidence="12">Fucosyltransferase</fullName>
        <ecNumber evidence="12">2.4.1.-</ecNumber>
    </recommendedName>
</protein>
<dbReference type="Proteomes" id="UP000008237">
    <property type="component" value="Unassembled WGS sequence"/>
</dbReference>
<evidence type="ECO:0000259" key="13">
    <source>
        <dbReference type="Pfam" id="PF00852"/>
    </source>
</evidence>
<proteinExistence type="inferred from homology"/>
<evidence type="ECO:0000313" key="15">
    <source>
        <dbReference type="EMBL" id="EFN84048.1"/>
    </source>
</evidence>
<feature type="domain" description="Fucosyltransferase C-terminal" evidence="13">
    <location>
        <begin position="167"/>
        <end position="352"/>
    </location>
</feature>
<keyword evidence="8" id="KW-1133">Transmembrane helix</keyword>
<evidence type="ECO:0000256" key="1">
    <source>
        <dbReference type="ARBA" id="ARBA00004447"/>
    </source>
</evidence>
<dbReference type="SUPFAM" id="SSF53756">
    <property type="entry name" value="UDP-Glycosyltransferase/glycogen phosphorylase"/>
    <property type="match status" value="1"/>
</dbReference>
<dbReference type="OrthoDB" id="427096at2759"/>
<feature type="domain" description="Fucosyltransferase N-terminal" evidence="14">
    <location>
        <begin position="23"/>
        <end position="140"/>
    </location>
</feature>
<dbReference type="InterPro" id="IPR001503">
    <property type="entry name" value="Glyco_trans_10"/>
</dbReference>
<dbReference type="EMBL" id="GL448636">
    <property type="protein sequence ID" value="EFN84048.1"/>
    <property type="molecule type" value="Genomic_DNA"/>
</dbReference>
<keyword evidence="6 12" id="KW-0812">Transmembrane</keyword>
<dbReference type="InterPro" id="IPR031481">
    <property type="entry name" value="Glyco_tran_10_N"/>
</dbReference>
<organism evidence="16">
    <name type="scientific">Harpegnathos saltator</name>
    <name type="common">Jerdon's jumping ant</name>
    <dbReference type="NCBI Taxonomy" id="610380"/>
    <lineage>
        <taxon>Eukaryota</taxon>
        <taxon>Metazoa</taxon>
        <taxon>Ecdysozoa</taxon>
        <taxon>Arthropoda</taxon>
        <taxon>Hexapoda</taxon>
        <taxon>Insecta</taxon>
        <taxon>Pterygota</taxon>
        <taxon>Neoptera</taxon>
        <taxon>Endopterygota</taxon>
        <taxon>Hymenoptera</taxon>
        <taxon>Apocrita</taxon>
        <taxon>Aculeata</taxon>
        <taxon>Formicoidea</taxon>
        <taxon>Formicidae</taxon>
        <taxon>Ponerinae</taxon>
        <taxon>Ponerini</taxon>
        <taxon>Harpegnathos</taxon>
    </lineage>
</organism>
<evidence type="ECO:0000256" key="6">
    <source>
        <dbReference type="ARBA" id="ARBA00022692"/>
    </source>
</evidence>
<evidence type="ECO:0000256" key="2">
    <source>
        <dbReference type="ARBA" id="ARBA00004922"/>
    </source>
</evidence>
<dbReference type="AlphaFoldDB" id="E2BJS3"/>
<dbReference type="EC" id="2.4.1.-" evidence="12"/>
<keyword evidence="9 12" id="KW-0333">Golgi apparatus</keyword>
<dbReference type="InParanoid" id="E2BJS3"/>
<dbReference type="FunFam" id="3.40.50.11660:FF:000002">
    <property type="entry name" value="Alpha-(1,3)-fucosyltransferase"/>
    <property type="match status" value="1"/>
</dbReference>
<dbReference type="Pfam" id="PF17039">
    <property type="entry name" value="Glyco_tran_10_N"/>
    <property type="match status" value="1"/>
</dbReference>
<comment type="subcellular location">
    <subcellularLocation>
        <location evidence="1 12">Golgi apparatus</location>
        <location evidence="1 12">Golgi stack membrane</location>
        <topology evidence="1 12">Single-pass type II membrane protein</topology>
    </subcellularLocation>
</comment>
<dbReference type="GO" id="GO:0008417">
    <property type="term" value="F:fucosyltransferase activity"/>
    <property type="evidence" value="ECO:0007669"/>
    <property type="project" value="InterPro"/>
</dbReference>
<keyword evidence="4 12" id="KW-0328">Glycosyltransferase</keyword>
<evidence type="ECO:0000313" key="16">
    <source>
        <dbReference type="Proteomes" id="UP000008237"/>
    </source>
</evidence>
<reference evidence="15 16" key="1">
    <citation type="journal article" date="2010" name="Science">
        <title>Genomic comparison of the ants Camponotus floridanus and Harpegnathos saltator.</title>
        <authorList>
            <person name="Bonasio R."/>
            <person name="Zhang G."/>
            <person name="Ye C."/>
            <person name="Mutti N.S."/>
            <person name="Fang X."/>
            <person name="Qin N."/>
            <person name="Donahue G."/>
            <person name="Yang P."/>
            <person name="Li Q."/>
            <person name="Li C."/>
            <person name="Zhang P."/>
            <person name="Huang Z."/>
            <person name="Berger S.L."/>
            <person name="Reinberg D."/>
            <person name="Wang J."/>
            <person name="Liebig J."/>
        </authorList>
    </citation>
    <scope>NUCLEOTIDE SEQUENCE [LARGE SCALE GENOMIC DNA]</scope>
    <source>
        <strain evidence="15 16">R22 G/1</strain>
    </source>
</reference>
<evidence type="ECO:0000256" key="3">
    <source>
        <dbReference type="ARBA" id="ARBA00008919"/>
    </source>
</evidence>
<dbReference type="OMA" id="CEALHYN"/>
<keyword evidence="7" id="KW-0735">Signal-anchor</keyword>
<dbReference type="InterPro" id="IPR038577">
    <property type="entry name" value="GT10-like_C_sf"/>
</dbReference>
<dbReference type="PANTHER" id="PTHR48438">
    <property type="entry name" value="ALPHA-(1,3)-FUCOSYLTRANSFERASE C-RELATED"/>
    <property type="match status" value="1"/>
</dbReference>
<evidence type="ECO:0000259" key="14">
    <source>
        <dbReference type="Pfam" id="PF17039"/>
    </source>
</evidence>
<gene>
    <name evidence="15" type="ORF">EAI_06835</name>
</gene>
<evidence type="ECO:0000256" key="4">
    <source>
        <dbReference type="ARBA" id="ARBA00022676"/>
    </source>
</evidence>
<evidence type="ECO:0000256" key="11">
    <source>
        <dbReference type="ARBA" id="ARBA00023180"/>
    </source>
</evidence>
<dbReference type="Gene3D" id="3.40.50.11660">
    <property type="entry name" value="Glycosyl transferase family 10, C-terminal domain"/>
    <property type="match status" value="1"/>
</dbReference>
<keyword evidence="10" id="KW-0472">Membrane</keyword>
<evidence type="ECO:0000256" key="7">
    <source>
        <dbReference type="ARBA" id="ARBA00022968"/>
    </source>
</evidence>
<sequence length="364" mass="43231">MSLLGKWLLAPEKSLPPANNPKENYLILIWQHGKHLANRHIKRFSNKMYSPWENCSVQNCILSYEDKDLHQAHAVIFHVQFMLHASNMPLRSRVDQRWIILMDESPMYLLSSSQETSNYDGLFNWTMTYRMNSDVPVPYGRTLKKESINFQYYPWISKPFWKTNMMSSKTKLLAVMISHCDSKNQRLKYVEALKSLLQDRLEIIGHCMNGNSTVCPYHFTKDCSVLSSYKFYLSFENSNCREYITEKVFWNAFHKYAVPIIMGAPLEDCQRLLPPSSYLHVDNFHNANMLVKYLHYLDRDNERYLKYHEWRDNYILLNEHGYFGSASKHYCRVCEALNYNPNTVKVYKKLDNFWNKDRDCISLL</sequence>
<keyword evidence="5 12" id="KW-0808">Transferase</keyword>
<comment type="similarity">
    <text evidence="3 12">Belongs to the glycosyltransferase 10 family.</text>
</comment>
<dbReference type="GO" id="GO:0032580">
    <property type="term" value="C:Golgi cisterna membrane"/>
    <property type="evidence" value="ECO:0007669"/>
    <property type="project" value="UniProtKB-SubCell"/>
</dbReference>
<evidence type="ECO:0000256" key="5">
    <source>
        <dbReference type="ARBA" id="ARBA00022679"/>
    </source>
</evidence>
<name>E2BJS3_HARSA</name>
<dbReference type="PANTHER" id="PTHR48438:SF1">
    <property type="entry name" value="ALPHA-(1,3)-FUCOSYLTRANSFERASE C-RELATED"/>
    <property type="match status" value="1"/>
</dbReference>
<keyword evidence="16" id="KW-1185">Reference proteome</keyword>